<dbReference type="InterPro" id="IPR005807">
    <property type="entry name" value="SecE_bac"/>
</dbReference>
<dbReference type="EMBL" id="JAMFTH010000007">
    <property type="protein sequence ID" value="MCP8900879.1"/>
    <property type="molecule type" value="Genomic_DNA"/>
</dbReference>
<feature type="transmembrane region" description="Helical" evidence="9">
    <location>
        <begin position="39"/>
        <end position="57"/>
    </location>
</feature>
<gene>
    <name evidence="9 10" type="primary">secE</name>
    <name evidence="10" type="ORF">M6D89_16335</name>
</gene>
<dbReference type="GO" id="GO:0043952">
    <property type="term" value="P:protein transport by the Sec complex"/>
    <property type="evidence" value="ECO:0007669"/>
    <property type="project" value="UniProtKB-UniRule"/>
</dbReference>
<evidence type="ECO:0000256" key="1">
    <source>
        <dbReference type="ARBA" id="ARBA00004370"/>
    </source>
</evidence>
<evidence type="ECO:0000256" key="2">
    <source>
        <dbReference type="ARBA" id="ARBA00022448"/>
    </source>
</evidence>
<dbReference type="GO" id="GO:0005886">
    <property type="term" value="C:plasma membrane"/>
    <property type="evidence" value="ECO:0007669"/>
    <property type="project" value="UniProtKB-UniRule"/>
</dbReference>
<dbReference type="HAMAP" id="MF_00422">
    <property type="entry name" value="SecE"/>
    <property type="match status" value="1"/>
</dbReference>
<keyword evidence="8 9" id="KW-0472">Membrane</keyword>
<feature type="transmembrane region" description="Helical" evidence="9">
    <location>
        <begin position="12"/>
        <end position="33"/>
    </location>
</feature>
<comment type="subunit">
    <text evidence="9">Component of the Sec protein translocase complex. Heterotrimer consisting of SecY, SecE and SecG subunits. The heterotrimers can form oligomers, although 1 heterotrimer is thought to be able to translocate proteins. Interacts with the ribosome. Interacts with SecDF, and other proteins may be involved. Interacts with SecA.</text>
</comment>
<evidence type="ECO:0000256" key="4">
    <source>
        <dbReference type="ARBA" id="ARBA00022692"/>
    </source>
</evidence>
<comment type="subcellular location">
    <subcellularLocation>
        <location evidence="1">Membrane</location>
    </subcellularLocation>
</comment>
<reference evidence="10" key="1">
    <citation type="submission" date="2022-05" db="EMBL/GenBank/DDBJ databases">
        <authorList>
            <person name="Sun H.-N."/>
        </authorList>
    </citation>
    <scope>NUCLEOTIDE SEQUENCE</scope>
    <source>
        <strain evidence="10">HB14</strain>
    </source>
</reference>
<keyword evidence="3 9" id="KW-1003">Cell membrane</keyword>
<dbReference type="NCBIfam" id="TIGR00964">
    <property type="entry name" value="secE_bact"/>
    <property type="match status" value="1"/>
</dbReference>
<evidence type="ECO:0000313" key="10">
    <source>
        <dbReference type="EMBL" id="MCP8900879.1"/>
    </source>
</evidence>
<dbReference type="Pfam" id="PF00584">
    <property type="entry name" value="SecE"/>
    <property type="match status" value="1"/>
</dbReference>
<keyword evidence="7 9" id="KW-0811">Translocation</keyword>
<dbReference type="AlphaFoldDB" id="A0A9X2I1F4"/>
<accession>A0A9X2I1F4</accession>
<sequence>MSTKAEPKEYRLDVVKWLLVAAVVAVGVVGNSMYSAQPLLYRVLVLVALGLVGLAIASKTAKGSALIQLLRESIVEVRKVVWPTKQETNQTTMLVVAVVIVMALILWGLDTIFGFVASKIIG</sequence>
<keyword evidence="11" id="KW-1185">Reference proteome</keyword>
<dbReference type="InterPro" id="IPR038379">
    <property type="entry name" value="SecE_sf"/>
</dbReference>
<protein>
    <recommendedName>
        <fullName evidence="9">Protein translocase subunit SecE</fullName>
    </recommendedName>
</protein>
<dbReference type="GO" id="GO:0009306">
    <property type="term" value="P:protein secretion"/>
    <property type="evidence" value="ECO:0007669"/>
    <property type="project" value="UniProtKB-UniRule"/>
</dbReference>
<dbReference type="Proteomes" id="UP001139319">
    <property type="component" value="Unassembled WGS sequence"/>
</dbReference>
<comment type="similarity">
    <text evidence="9">Belongs to the SecE/SEC61-gamma family.</text>
</comment>
<dbReference type="InterPro" id="IPR001901">
    <property type="entry name" value="Translocase_SecE/Sec61-g"/>
</dbReference>
<keyword evidence="4 9" id="KW-0812">Transmembrane</keyword>
<dbReference type="Gene3D" id="1.20.5.1030">
    <property type="entry name" value="Preprotein translocase secy subunit"/>
    <property type="match status" value="1"/>
</dbReference>
<comment type="function">
    <text evidence="9">Essential subunit of the Sec protein translocation channel SecYEG. Clamps together the 2 halves of SecY. May contact the channel plug during translocation.</text>
</comment>
<evidence type="ECO:0000256" key="6">
    <source>
        <dbReference type="ARBA" id="ARBA00022989"/>
    </source>
</evidence>
<feature type="transmembrane region" description="Helical" evidence="9">
    <location>
        <begin position="94"/>
        <end position="117"/>
    </location>
</feature>
<evidence type="ECO:0000313" key="11">
    <source>
        <dbReference type="Proteomes" id="UP001139319"/>
    </source>
</evidence>
<evidence type="ECO:0000256" key="8">
    <source>
        <dbReference type="ARBA" id="ARBA00023136"/>
    </source>
</evidence>
<keyword evidence="5 9" id="KW-0653">Protein transport</keyword>
<organism evidence="10 11">
    <name type="scientific">Gilvimarinus xylanilyticus</name>
    <dbReference type="NCBI Taxonomy" id="2944139"/>
    <lineage>
        <taxon>Bacteria</taxon>
        <taxon>Pseudomonadati</taxon>
        <taxon>Pseudomonadota</taxon>
        <taxon>Gammaproteobacteria</taxon>
        <taxon>Cellvibrionales</taxon>
        <taxon>Cellvibrionaceae</taxon>
        <taxon>Gilvimarinus</taxon>
    </lineage>
</organism>
<dbReference type="GO" id="GO:0008320">
    <property type="term" value="F:protein transmembrane transporter activity"/>
    <property type="evidence" value="ECO:0007669"/>
    <property type="project" value="UniProtKB-UniRule"/>
</dbReference>
<evidence type="ECO:0000256" key="3">
    <source>
        <dbReference type="ARBA" id="ARBA00022475"/>
    </source>
</evidence>
<comment type="caution">
    <text evidence="9">Lacks conserved residue(s) required for the propagation of feature annotation.</text>
</comment>
<keyword evidence="6 9" id="KW-1133">Transmembrane helix</keyword>
<dbReference type="PANTHER" id="PTHR33910">
    <property type="entry name" value="PROTEIN TRANSLOCASE SUBUNIT SECE"/>
    <property type="match status" value="1"/>
</dbReference>
<dbReference type="RefSeq" id="WP_253969166.1">
    <property type="nucleotide sequence ID" value="NZ_JAMFTH010000007.1"/>
</dbReference>
<reference evidence="10" key="2">
    <citation type="submission" date="2023-01" db="EMBL/GenBank/DDBJ databases">
        <title>Gilvimarinus xylanilyticus HB14 isolated from Caulerpa lentillifera aquaculture base in Hainan, China.</title>
        <authorList>
            <person name="Zhang Y.-J."/>
        </authorList>
    </citation>
    <scope>NUCLEOTIDE SEQUENCE</scope>
    <source>
        <strain evidence="10">HB14</strain>
    </source>
</reference>
<proteinExistence type="inferred from homology"/>
<name>A0A9X2I1F4_9GAMM</name>
<dbReference type="PANTHER" id="PTHR33910:SF1">
    <property type="entry name" value="PROTEIN TRANSLOCASE SUBUNIT SECE"/>
    <property type="match status" value="1"/>
</dbReference>
<evidence type="ECO:0000256" key="5">
    <source>
        <dbReference type="ARBA" id="ARBA00022927"/>
    </source>
</evidence>
<dbReference type="PROSITE" id="PS01067">
    <property type="entry name" value="SECE_SEC61G"/>
    <property type="match status" value="1"/>
</dbReference>
<dbReference type="GO" id="GO:0065002">
    <property type="term" value="P:intracellular protein transmembrane transport"/>
    <property type="evidence" value="ECO:0007669"/>
    <property type="project" value="UniProtKB-UniRule"/>
</dbReference>
<comment type="caution">
    <text evidence="10">The sequence shown here is derived from an EMBL/GenBank/DDBJ whole genome shotgun (WGS) entry which is preliminary data.</text>
</comment>
<dbReference type="GO" id="GO:0006605">
    <property type="term" value="P:protein targeting"/>
    <property type="evidence" value="ECO:0007669"/>
    <property type="project" value="UniProtKB-UniRule"/>
</dbReference>
<dbReference type="PRINTS" id="PR01650">
    <property type="entry name" value="SECETRNLCASE"/>
</dbReference>
<keyword evidence="2 9" id="KW-0813">Transport</keyword>
<evidence type="ECO:0000256" key="7">
    <source>
        <dbReference type="ARBA" id="ARBA00023010"/>
    </source>
</evidence>
<evidence type="ECO:0000256" key="9">
    <source>
        <dbReference type="HAMAP-Rule" id="MF_00422"/>
    </source>
</evidence>